<keyword evidence="2" id="KW-1185">Reference proteome</keyword>
<evidence type="ECO:0008006" key="3">
    <source>
        <dbReference type="Google" id="ProtNLM"/>
    </source>
</evidence>
<evidence type="ECO:0000313" key="1">
    <source>
        <dbReference type="EMBL" id="UYV20947.1"/>
    </source>
</evidence>
<gene>
    <name evidence="1" type="ORF">K1Y77_17150</name>
</gene>
<accession>A0ABY6JWV9</accession>
<sequence>MIGILLCGIAIGIAVAGLLFIHTRPISANVKLAANIMHTFTLVISTATATSALAHLGEPQACWLVAEILGVAIDACTP</sequence>
<dbReference type="EMBL" id="CP080628">
    <property type="protein sequence ID" value="UYV20947.1"/>
    <property type="molecule type" value="Genomic_DNA"/>
</dbReference>
<dbReference type="Proteomes" id="UP001163082">
    <property type="component" value="Plasmid unnamed"/>
</dbReference>
<dbReference type="RefSeq" id="WP_264431635.1">
    <property type="nucleotide sequence ID" value="NZ_CP080628.1"/>
</dbReference>
<proteinExistence type="predicted"/>
<protein>
    <recommendedName>
        <fullName evidence="3">NADP transhydrogenase beta-like domain-containing protein</fullName>
    </recommendedName>
</protein>
<reference evidence="1" key="1">
    <citation type="journal article" date="2022" name="Antonie Van Leeuwenhoek">
        <title>Whole genome sequencing of the halophilic Halomonas qaidamensis XH36, a novel species strain with high ectoine production.</title>
        <authorList>
            <person name="Zhang T."/>
            <person name="Cui T."/>
            <person name="Cao Y."/>
            <person name="Li Y."/>
            <person name="Li F."/>
            <person name="Zhu D."/>
            <person name="Xing J."/>
        </authorList>
    </citation>
    <scope>NUCLEOTIDE SEQUENCE</scope>
    <source>
        <strain evidence="1">XH36</strain>
    </source>
</reference>
<name>A0ABY6JWV9_9GAMM</name>
<geneLocation type="plasmid" evidence="1 2">
    <name>unnamed</name>
</geneLocation>
<evidence type="ECO:0000313" key="2">
    <source>
        <dbReference type="Proteomes" id="UP001163082"/>
    </source>
</evidence>
<keyword evidence="1" id="KW-0614">Plasmid</keyword>
<organism evidence="1 2">
    <name type="scientific">Halomonas qaidamensis</name>
    <dbReference type="NCBI Taxonomy" id="2866211"/>
    <lineage>
        <taxon>Bacteria</taxon>
        <taxon>Pseudomonadati</taxon>
        <taxon>Pseudomonadota</taxon>
        <taxon>Gammaproteobacteria</taxon>
        <taxon>Oceanospirillales</taxon>
        <taxon>Halomonadaceae</taxon>
        <taxon>Halomonas</taxon>
    </lineage>
</organism>